<protein>
    <recommendedName>
        <fullName evidence="3">RES domain-containing protein</fullName>
    </recommendedName>
</protein>
<organism evidence="1 2">
    <name type="scientific">Pendulispora albinea</name>
    <dbReference type="NCBI Taxonomy" id="2741071"/>
    <lineage>
        <taxon>Bacteria</taxon>
        <taxon>Pseudomonadati</taxon>
        <taxon>Myxococcota</taxon>
        <taxon>Myxococcia</taxon>
        <taxon>Myxococcales</taxon>
        <taxon>Sorangiineae</taxon>
        <taxon>Pendulisporaceae</taxon>
        <taxon>Pendulispora</taxon>
    </lineage>
</organism>
<keyword evidence="2" id="KW-1185">Reference proteome</keyword>
<sequence length="192" mass="21553">MSLVDRILETARWCATRADPNDPLWSLRSPELRPPRIAYIPRNDSYPPSFRSNELWFGAPADDPIDAILEQLARMRRDLLAHRSAARPAGRLLVYEPGANLADGAAARESSGFFDVDNAPPWDTWIAAVHTNGDPRRGDYYLLAWVPAALDPHAQRGIEVNPEACIRSSRRFDYARACRLEAVLARYGLPCD</sequence>
<dbReference type="RefSeq" id="WP_394829583.1">
    <property type="nucleotide sequence ID" value="NZ_CP089984.1"/>
</dbReference>
<name>A0ABZ2MBU9_9BACT</name>
<evidence type="ECO:0000313" key="2">
    <source>
        <dbReference type="Proteomes" id="UP001370348"/>
    </source>
</evidence>
<dbReference type="EMBL" id="CP089984">
    <property type="protein sequence ID" value="WXB19983.1"/>
    <property type="molecule type" value="Genomic_DNA"/>
</dbReference>
<dbReference type="Proteomes" id="UP001370348">
    <property type="component" value="Chromosome"/>
</dbReference>
<gene>
    <name evidence="1" type="ORF">LZC94_22510</name>
</gene>
<reference evidence="1 2" key="1">
    <citation type="submission" date="2021-12" db="EMBL/GenBank/DDBJ databases">
        <title>Discovery of the Pendulisporaceae a myxobacterial family with distinct sporulation behavior and unique specialized metabolism.</title>
        <authorList>
            <person name="Garcia R."/>
            <person name="Popoff A."/>
            <person name="Bader C.D."/>
            <person name="Loehr J."/>
            <person name="Walesch S."/>
            <person name="Walt C."/>
            <person name="Boldt J."/>
            <person name="Bunk B."/>
            <person name="Haeckl F.J.F.P.J."/>
            <person name="Gunesch A.P."/>
            <person name="Birkelbach J."/>
            <person name="Nuebel U."/>
            <person name="Pietschmann T."/>
            <person name="Bach T."/>
            <person name="Mueller R."/>
        </authorList>
    </citation>
    <scope>NUCLEOTIDE SEQUENCE [LARGE SCALE GENOMIC DNA]</scope>
    <source>
        <strain evidence="1 2">MSr11954</strain>
    </source>
</reference>
<proteinExistence type="predicted"/>
<evidence type="ECO:0008006" key="3">
    <source>
        <dbReference type="Google" id="ProtNLM"/>
    </source>
</evidence>
<accession>A0ABZ2MBU9</accession>
<evidence type="ECO:0000313" key="1">
    <source>
        <dbReference type="EMBL" id="WXB19983.1"/>
    </source>
</evidence>